<dbReference type="Pfam" id="PF04055">
    <property type="entry name" value="Radical_SAM"/>
    <property type="match status" value="1"/>
</dbReference>
<dbReference type="GO" id="GO:0046872">
    <property type="term" value="F:metal ion binding"/>
    <property type="evidence" value="ECO:0007669"/>
    <property type="project" value="UniProtKB-KW"/>
</dbReference>
<dbReference type="EMBL" id="MEUJ01000008">
    <property type="protein sequence ID" value="OGC39576.1"/>
    <property type="molecule type" value="Genomic_DNA"/>
</dbReference>
<comment type="caution">
    <text evidence="6">The sequence shown here is derived from an EMBL/GenBank/DDBJ whole genome shotgun (WGS) entry which is preliminary data.</text>
</comment>
<reference evidence="6 7" key="1">
    <citation type="journal article" date="2016" name="Nat. Commun.">
        <title>Thousands of microbial genomes shed light on interconnected biogeochemical processes in an aquifer system.</title>
        <authorList>
            <person name="Anantharaman K."/>
            <person name="Brown C.T."/>
            <person name="Hug L.A."/>
            <person name="Sharon I."/>
            <person name="Castelle C.J."/>
            <person name="Probst A.J."/>
            <person name="Thomas B.C."/>
            <person name="Singh A."/>
            <person name="Wilkins M.J."/>
            <person name="Karaoz U."/>
            <person name="Brodie E.L."/>
            <person name="Williams K.H."/>
            <person name="Hubbard S.S."/>
            <person name="Banfield J.F."/>
        </authorList>
    </citation>
    <scope>NUCLEOTIDE SEQUENCE [LARGE SCALE GENOMIC DNA]</scope>
</reference>
<dbReference type="GO" id="GO:0003824">
    <property type="term" value="F:catalytic activity"/>
    <property type="evidence" value="ECO:0007669"/>
    <property type="project" value="InterPro"/>
</dbReference>
<evidence type="ECO:0000256" key="2">
    <source>
        <dbReference type="ARBA" id="ARBA00022723"/>
    </source>
</evidence>
<evidence type="ECO:0000313" key="6">
    <source>
        <dbReference type="EMBL" id="OGC39576.1"/>
    </source>
</evidence>
<dbReference type="SFLD" id="SFLDS00029">
    <property type="entry name" value="Radical_SAM"/>
    <property type="match status" value="1"/>
</dbReference>
<dbReference type="SUPFAM" id="SSF102114">
    <property type="entry name" value="Radical SAM enzymes"/>
    <property type="match status" value="1"/>
</dbReference>
<evidence type="ECO:0000256" key="4">
    <source>
        <dbReference type="ARBA" id="ARBA00023014"/>
    </source>
</evidence>
<accession>A0A1F4U3R4</accession>
<dbReference type="InterPro" id="IPR058240">
    <property type="entry name" value="rSAM_sf"/>
</dbReference>
<dbReference type="InterPro" id="IPR007197">
    <property type="entry name" value="rSAM"/>
</dbReference>
<name>A0A1F4U3R4_UNCSA</name>
<keyword evidence="4" id="KW-0411">Iron-sulfur</keyword>
<dbReference type="Gene3D" id="3.20.20.70">
    <property type="entry name" value="Aldolase class I"/>
    <property type="match status" value="1"/>
</dbReference>
<gene>
    <name evidence="6" type="ORF">A2438_08480</name>
</gene>
<dbReference type="AlphaFoldDB" id="A0A1F4U3R4"/>
<proteinExistence type="predicted"/>
<dbReference type="GO" id="GO:0051536">
    <property type="term" value="F:iron-sulfur cluster binding"/>
    <property type="evidence" value="ECO:0007669"/>
    <property type="project" value="UniProtKB-KW"/>
</dbReference>
<keyword evidence="3" id="KW-0408">Iron</keyword>
<dbReference type="InterPro" id="IPR013785">
    <property type="entry name" value="Aldolase_TIM"/>
</dbReference>
<feature type="domain" description="Radical SAM core" evidence="5">
    <location>
        <begin position="28"/>
        <end position="167"/>
    </location>
</feature>
<keyword evidence="2" id="KW-0479">Metal-binding</keyword>
<organism evidence="6 7">
    <name type="scientific">candidate division WOR-1 bacterium RIFOXYC2_FULL_46_14</name>
    <dbReference type="NCBI Taxonomy" id="1802587"/>
    <lineage>
        <taxon>Bacteria</taxon>
        <taxon>Bacillati</taxon>
        <taxon>Saganbacteria</taxon>
    </lineage>
</organism>
<evidence type="ECO:0000256" key="3">
    <source>
        <dbReference type="ARBA" id="ARBA00023004"/>
    </source>
</evidence>
<dbReference type="Proteomes" id="UP000179242">
    <property type="component" value="Unassembled WGS sequence"/>
</dbReference>
<sequence length="302" mass="33559">MSLKIATLSVVVNPPGQVLNVAGKKVAQRRCDLDCPYCVSRTTPYIAGLNGESYAPLPIIADWSRHYKRVAEGLPFGLITSKFEATKLPKEELGEIMQVMKSGGLLVELQTSGLHLNEDNLYYWRESGLHTLALSCVSFDDKVNSKIMSKRGLRWDIDQIIRTARPMHYLIRVAVIMCKGGVDSIDAFLAAANAAQKAGVHQLTFRKMGTAQQIATKGGRKIAEWINQNNTPPELPQKILRFLDEKGSDKQVVPWATIYSFKGMRVGVTAHMNRPDMDIARHGVLQPNGRLYGDWEGKVLLA</sequence>
<evidence type="ECO:0000256" key="1">
    <source>
        <dbReference type="ARBA" id="ARBA00022691"/>
    </source>
</evidence>
<protein>
    <recommendedName>
        <fullName evidence="5">Radical SAM core domain-containing protein</fullName>
    </recommendedName>
</protein>
<keyword evidence="1" id="KW-0949">S-adenosyl-L-methionine</keyword>
<evidence type="ECO:0000259" key="5">
    <source>
        <dbReference type="Pfam" id="PF04055"/>
    </source>
</evidence>
<evidence type="ECO:0000313" key="7">
    <source>
        <dbReference type="Proteomes" id="UP000179242"/>
    </source>
</evidence>